<protein>
    <recommendedName>
        <fullName evidence="3">DUF4089 domain-containing protein</fullName>
    </recommendedName>
</protein>
<organism evidence="1 2">
    <name type="scientific">Sulfuriferula multivorans</name>
    <dbReference type="NCBI Taxonomy" id="1559896"/>
    <lineage>
        <taxon>Bacteria</taxon>
        <taxon>Pseudomonadati</taxon>
        <taxon>Pseudomonadota</taxon>
        <taxon>Betaproteobacteria</taxon>
        <taxon>Nitrosomonadales</taxon>
        <taxon>Sulfuricellaceae</taxon>
        <taxon>Sulfuriferula</taxon>
    </lineage>
</organism>
<dbReference type="Proteomes" id="UP000286806">
    <property type="component" value="Unassembled WGS sequence"/>
</dbReference>
<comment type="caution">
    <text evidence="1">The sequence shown here is derived from an EMBL/GenBank/DDBJ whole genome shotgun (WGS) entry which is preliminary data.</text>
</comment>
<dbReference type="Pfam" id="PF13318">
    <property type="entry name" value="AtzG-like"/>
    <property type="match status" value="1"/>
</dbReference>
<keyword evidence="2" id="KW-1185">Reference proteome</keyword>
<dbReference type="RefSeq" id="WP_124705173.1">
    <property type="nucleotide sequence ID" value="NZ_BGOW01000018.1"/>
</dbReference>
<evidence type="ECO:0000313" key="1">
    <source>
        <dbReference type="EMBL" id="GBL46386.1"/>
    </source>
</evidence>
<dbReference type="EMBL" id="BGOW01000018">
    <property type="protein sequence ID" value="GBL46386.1"/>
    <property type="molecule type" value="Genomic_DNA"/>
</dbReference>
<evidence type="ECO:0008006" key="3">
    <source>
        <dbReference type="Google" id="ProtNLM"/>
    </source>
</evidence>
<dbReference type="InterPro" id="IPR025148">
    <property type="entry name" value="AtzG-like"/>
</dbReference>
<reference evidence="1 2" key="1">
    <citation type="journal article" date="2019" name="Front. Microbiol.">
        <title>Genomes of Neutrophilic Sulfur-Oxidizing Chemolithoautotrophs Representing 9 Proteobacterial Species From 8 Genera.</title>
        <authorList>
            <person name="Watanabe T."/>
            <person name="Kojima H."/>
            <person name="Umezawa K."/>
            <person name="Hori C."/>
            <person name="Takasuka T.E."/>
            <person name="Kato Y."/>
            <person name="Fukui M."/>
        </authorList>
    </citation>
    <scope>NUCLEOTIDE SEQUENCE [LARGE SCALE GENOMIC DNA]</scope>
    <source>
        <strain evidence="1 2">TTN</strain>
    </source>
</reference>
<evidence type="ECO:0000313" key="2">
    <source>
        <dbReference type="Proteomes" id="UP000286806"/>
    </source>
</evidence>
<sequence>MQRDLLDMATFVTQAAAANGISLDPERHAQVVATLLRVEEMAELVMAFDLPDDVEIAPVFAL</sequence>
<proteinExistence type="predicted"/>
<accession>A0A401JFK1</accession>
<dbReference type="OrthoDB" id="7933911at2"/>
<gene>
    <name evidence="1" type="ORF">SFMTTN_2199</name>
</gene>
<dbReference type="AlphaFoldDB" id="A0A401JFK1"/>
<name>A0A401JFK1_9PROT</name>